<organism evidence="1">
    <name type="scientific">marine sediment metagenome</name>
    <dbReference type="NCBI Taxonomy" id="412755"/>
    <lineage>
        <taxon>unclassified sequences</taxon>
        <taxon>metagenomes</taxon>
        <taxon>ecological metagenomes</taxon>
    </lineage>
</organism>
<gene>
    <name evidence="1" type="ORF">S12H4_47240</name>
</gene>
<dbReference type="EMBL" id="BARW01029393">
    <property type="protein sequence ID" value="GAJ08974.1"/>
    <property type="molecule type" value="Genomic_DNA"/>
</dbReference>
<protein>
    <submittedName>
        <fullName evidence="1">Uncharacterized protein</fullName>
    </submittedName>
</protein>
<accession>X1TUS8</accession>
<dbReference type="AlphaFoldDB" id="X1TUS8"/>
<proteinExistence type="predicted"/>
<reference evidence="1" key="1">
    <citation type="journal article" date="2014" name="Front. Microbiol.">
        <title>High frequency of phylogenetically diverse reductive dehalogenase-homologous genes in deep subseafloor sedimentary metagenomes.</title>
        <authorList>
            <person name="Kawai M."/>
            <person name="Futagami T."/>
            <person name="Toyoda A."/>
            <person name="Takaki Y."/>
            <person name="Nishi S."/>
            <person name="Hori S."/>
            <person name="Arai W."/>
            <person name="Tsubouchi T."/>
            <person name="Morono Y."/>
            <person name="Uchiyama I."/>
            <person name="Ito T."/>
            <person name="Fujiyama A."/>
            <person name="Inagaki F."/>
            <person name="Takami H."/>
        </authorList>
    </citation>
    <scope>NUCLEOTIDE SEQUENCE</scope>
    <source>
        <strain evidence="1">Expedition CK06-06</strain>
    </source>
</reference>
<comment type="caution">
    <text evidence="1">The sequence shown here is derived from an EMBL/GenBank/DDBJ whole genome shotgun (WGS) entry which is preliminary data.</text>
</comment>
<evidence type="ECO:0000313" key="1">
    <source>
        <dbReference type="EMBL" id="GAJ08974.1"/>
    </source>
</evidence>
<sequence length="66" mass="7331">MEADKAIEQLSDYCDRGIVTLGDDFKNAVRAGKKALMFQRDVMSLAGMGVLTIKGDEEERKSHEPD</sequence>
<name>X1TUS8_9ZZZZ</name>